<organism evidence="2 3">
    <name type="scientific">Malassezia furfur</name>
    <name type="common">Pityriasis versicolor infection agent</name>
    <name type="synonym">Pityrosporum furfur</name>
    <dbReference type="NCBI Taxonomy" id="55194"/>
    <lineage>
        <taxon>Eukaryota</taxon>
        <taxon>Fungi</taxon>
        <taxon>Dikarya</taxon>
        <taxon>Basidiomycota</taxon>
        <taxon>Ustilaginomycotina</taxon>
        <taxon>Malasseziomycetes</taxon>
        <taxon>Malasseziales</taxon>
        <taxon>Malasseziaceae</taxon>
        <taxon>Malassezia</taxon>
    </lineage>
</organism>
<sequence>MGAGPRFPYPKEVWSPAGGWWSRPKNWASNTFVVATGIGIAAYGLWNLSSEREFRHQAPLHPIPSQLWARQFKDGELKVKPE</sequence>
<keyword evidence="1" id="KW-0472">Membrane</keyword>
<dbReference type="EMBL" id="CP046234">
    <property type="protein sequence ID" value="WFD46272.1"/>
    <property type="molecule type" value="Genomic_DNA"/>
</dbReference>
<feature type="transmembrane region" description="Helical" evidence="1">
    <location>
        <begin position="27"/>
        <end position="46"/>
    </location>
</feature>
<protein>
    <submittedName>
        <fullName evidence="2">Uncharacterized protein</fullName>
    </submittedName>
</protein>
<accession>A0ABY8EKZ5</accession>
<dbReference type="PANTHER" id="PTHR34286:SF1">
    <property type="entry name" value="TRANSMEMBRANE PROTEIN"/>
    <property type="match status" value="1"/>
</dbReference>
<keyword evidence="3" id="KW-1185">Reference proteome</keyword>
<evidence type="ECO:0000256" key="1">
    <source>
        <dbReference type="SAM" id="Phobius"/>
    </source>
</evidence>
<gene>
    <name evidence="2" type="ORF">GLX27_000906</name>
</gene>
<proteinExistence type="predicted"/>
<dbReference type="Proteomes" id="UP000818624">
    <property type="component" value="Chromosome 1"/>
</dbReference>
<keyword evidence="1" id="KW-1133">Transmembrane helix</keyword>
<evidence type="ECO:0000313" key="2">
    <source>
        <dbReference type="EMBL" id="WFD46272.1"/>
    </source>
</evidence>
<evidence type="ECO:0000313" key="3">
    <source>
        <dbReference type="Proteomes" id="UP000818624"/>
    </source>
</evidence>
<keyword evidence="1" id="KW-0812">Transmembrane</keyword>
<reference evidence="2 3" key="1">
    <citation type="journal article" date="2020" name="Elife">
        <title>Loss of centromere function drives karyotype evolution in closely related Malassezia species.</title>
        <authorList>
            <person name="Sankaranarayanan S.R."/>
            <person name="Ianiri G."/>
            <person name="Coelho M.A."/>
            <person name="Reza M.H."/>
            <person name="Thimmappa B.C."/>
            <person name="Ganguly P."/>
            <person name="Vadnala R.N."/>
            <person name="Sun S."/>
            <person name="Siddharthan R."/>
            <person name="Tellgren-Roth C."/>
            <person name="Dawson T.L."/>
            <person name="Heitman J."/>
            <person name="Sanyal K."/>
        </authorList>
    </citation>
    <scope>NUCLEOTIDE SEQUENCE [LARGE SCALE GENOMIC DNA]</scope>
    <source>
        <strain evidence="2">CBS14141</strain>
    </source>
</reference>
<dbReference type="PANTHER" id="PTHR34286">
    <property type="entry name" value="TRANSMEMBRANE PROTEIN"/>
    <property type="match status" value="1"/>
</dbReference>
<name>A0ABY8EKZ5_MALFU</name>